<dbReference type="InterPro" id="IPR045779">
    <property type="entry name" value="DUF6205"/>
</dbReference>
<protein>
    <submittedName>
        <fullName evidence="1">Uncharacterized protein</fullName>
    </submittedName>
</protein>
<reference evidence="1 2" key="1">
    <citation type="submission" date="2019-04" db="EMBL/GenBank/DDBJ databases">
        <title>Herbidospora sp. NEAU-GS14.nov., a novel actinomycete isolated from soil.</title>
        <authorList>
            <person name="Han L."/>
        </authorList>
    </citation>
    <scope>NUCLEOTIDE SEQUENCE [LARGE SCALE GENOMIC DNA]</scope>
    <source>
        <strain evidence="1 2">NEAU-GS14</strain>
    </source>
</reference>
<gene>
    <name evidence="1" type="ORF">FDA94_28610</name>
</gene>
<dbReference type="EMBL" id="SZQA01000033">
    <property type="protein sequence ID" value="TKK84594.1"/>
    <property type="molecule type" value="Genomic_DNA"/>
</dbReference>
<dbReference type="RefSeq" id="WP_137250178.1">
    <property type="nucleotide sequence ID" value="NZ_SZQA01000033.1"/>
</dbReference>
<dbReference type="Proteomes" id="UP000308705">
    <property type="component" value="Unassembled WGS sequence"/>
</dbReference>
<keyword evidence="2" id="KW-1185">Reference proteome</keyword>
<evidence type="ECO:0000313" key="1">
    <source>
        <dbReference type="EMBL" id="TKK84594.1"/>
    </source>
</evidence>
<dbReference type="AlphaFoldDB" id="A0A4U3M967"/>
<dbReference type="Pfam" id="PF19708">
    <property type="entry name" value="DUF6205"/>
    <property type="match status" value="1"/>
</dbReference>
<organism evidence="1 2">
    <name type="scientific">Herbidospora galbida</name>
    <dbReference type="NCBI Taxonomy" id="2575442"/>
    <lineage>
        <taxon>Bacteria</taxon>
        <taxon>Bacillati</taxon>
        <taxon>Actinomycetota</taxon>
        <taxon>Actinomycetes</taxon>
        <taxon>Streptosporangiales</taxon>
        <taxon>Streptosporangiaceae</taxon>
        <taxon>Herbidospora</taxon>
    </lineage>
</organism>
<evidence type="ECO:0000313" key="2">
    <source>
        <dbReference type="Proteomes" id="UP000308705"/>
    </source>
</evidence>
<accession>A0A4U3M967</accession>
<proteinExistence type="predicted"/>
<dbReference type="OrthoDB" id="3536778at2"/>
<name>A0A4U3M967_9ACTN</name>
<comment type="caution">
    <text evidence="1">The sequence shown here is derived from an EMBL/GenBank/DDBJ whole genome shotgun (WGS) entry which is preliminary data.</text>
</comment>
<sequence>MGYYTRHTGEISIVPPLAWSEIKDSPFVCLPGQRGYGRDLKIVLDETTEETSDGTLIRRRGIAIAPVTTEPMKGYRIVEELQSLLNCHAEGQRFIGFIEAEGEDPGDLWRLMVKDGQAVQIKPRIIWPDEDWSEDDEDARF</sequence>